<dbReference type="Gene3D" id="2.30.30.40">
    <property type="entry name" value="SH3 Domains"/>
    <property type="match status" value="1"/>
</dbReference>
<feature type="domain" description="GH18" evidence="1">
    <location>
        <begin position="236"/>
        <end position="556"/>
    </location>
</feature>
<dbReference type="GO" id="GO:0016787">
    <property type="term" value="F:hydrolase activity"/>
    <property type="evidence" value="ECO:0007669"/>
    <property type="project" value="UniProtKB-KW"/>
</dbReference>
<protein>
    <submittedName>
        <fullName evidence="2">Glycosyl hydrolases family 18</fullName>
    </submittedName>
</protein>
<dbReference type="GO" id="GO:0008061">
    <property type="term" value="F:chitin binding"/>
    <property type="evidence" value="ECO:0007669"/>
    <property type="project" value="InterPro"/>
</dbReference>
<dbReference type="InterPro" id="IPR011583">
    <property type="entry name" value="Chitinase_II/V-like_cat"/>
</dbReference>
<accession>A0A1G5LD64</accession>
<dbReference type="Gene3D" id="3.10.50.10">
    <property type="match status" value="1"/>
</dbReference>
<dbReference type="STRING" id="1120976.SAMN03080606_04310"/>
<proteinExistence type="predicted"/>
<keyword evidence="2" id="KW-0378">Hydrolase</keyword>
<reference evidence="2 3" key="1">
    <citation type="submission" date="2016-10" db="EMBL/GenBank/DDBJ databases">
        <authorList>
            <person name="de Groot N.N."/>
        </authorList>
    </citation>
    <scope>NUCLEOTIDE SEQUENCE [LARGE SCALE GENOMIC DNA]</scope>
    <source>
        <strain evidence="2 3">DSM 18978</strain>
    </source>
</reference>
<dbReference type="InterPro" id="IPR001223">
    <property type="entry name" value="Glyco_hydro18_cat"/>
</dbReference>
<dbReference type="PANTHER" id="PTHR46066:SF2">
    <property type="entry name" value="CHITINASE DOMAIN-CONTAINING PROTEIN 1"/>
    <property type="match status" value="1"/>
</dbReference>
<dbReference type="InterPro" id="IPR017853">
    <property type="entry name" value="GH"/>
</dbReference>
<dbReference type="RefSeq" id="WP_176759140.1">
    <property type="nucleotide sequence ID" value="NZ_FMUS01000052.1"/>
</dbReference>
<name>A0A1G5LD64_9FIRM</name>
<dbReference type="Pfam" id="PF00704">
    <property type="entry name" value="Glyco_hydro_18"/>
    <property type="match status" value="1"/>
</dbReference>
<keyword evidence="3" id="KW-1185">Reference proteome</keyword>
<evidence type="ECO:0000259" key="1">
    <source>
        <dbReference type="PROSITE" id="PS51910"/>
    </source>
</evidence>
<dbReference type="InterPro" id="IPR029070">
    <property type="entry name" value="Chitinase_insertion_sf"/>
</dbReference>
<dbReference type="SUPFAM" id="SSF51445">
    <property type="entry name" value="(Trans)glycosidases"/>
    <property type="match status" value="1"/>
</dbReference>
<evidence type="ECO:0000313" key="3">
    <source>
        <dbReference type="Proteomes" id="UP000198636"/>
    </source>
</evidence>
<dbReference type="PANTHER" id="PTHR46066">
    <property type="entry name" value="CHITINASE DOMAIN-CONTAINING PROTEIN 1 FAMILY MEMBER"/>
    <property type="match status" value="1"/>
</dbReference>
<dbReference type="PROSITE" id="PS51910">
    <property type="entry name" value="GH18_2"/>
    <property type="match status" value="1"/>
</dbReference>
<dbReference type="GO" id="GO:0005975">
    <property type="term" value="P:carbohydrate metabolic process"/>
    <property type="evidence" value="ECO:0007669"/>
    <property type="project" value="InterPro"/>
</dbReference>
<dbReference type="EMBL" id="FMUS01000052">
    <property type="protein sequence ID" value="SCZ10736.1"/>
    <property type="molecule type" value="Genomic_DNA"/>
</dbReference>
<sequence>MKKGILFLICLVVLIIVGAFGFSLMVEGSHFQYQEGTDTLIVDNELIQGRTIIDGSDVFVAIDIVDRFIYPFVDVITEEKRFFIPSKLTEFYFENSELDEFVKQKDFIMNFNLKEEEGNYYLPLAFLQNLIGIEVNYIEESGLVIIDSINSNGFIGQAIEKINVLQQPRLVSGKVTSINTGETVNIFSQSGNYYFVRTLEGKFGYVRKDKLEVENEDLRGQAEKAFKSREEWQPEGKIGLVWDYVHQFSKDRRGEEKLDAIDVVSPTWFKMTDSDGTLMNKGDKNYVVDAHEKGYRVWGLVTNSFDPDMTSEFLASQEAQEHFIRQILFYSGLYQLDGINIDFENIHYKDKDTFTSFVERLTNKLKKDNLVVSIDVTIPSTSPNWSMVYDRVKLGEIVDYVAVMTYDEHWAASPKSGSVASIGWVERGIQKTLELVPNEKVLLGLPFYTRLWEEEKIPGNRVKVSSRAYGMDKIKEILVENDAEIDWDEITGQYYSEYENDGKTYKVWLENERSLALKTTLVEKYDLAGIAAWRKDFEHEGVWPVLANMIKFGKTYNQILVELNK</sequence>
<gene>
    <name evidence="2" type="ORF">SAMN03080606_04310</name>
</gene>
<dbReference type="Proteomes" id="UP000198636">
    <property type="component" value="Unassembled WGS sequence"/>
</dbReference>
<dbReference type="SMART" id="SM00636">
    <property type="entry name" value="Glyco_18"/>
    <property type="match status" value="1"/>
</dbReference>
<organism evidence="2 3">
    <name type="scientific">Alkaliphilus peptidifermentans DSM 18978</name>
    <dbReference type="NCBI Taxonomy" id="1120976"/>
    <lineage>
        <taxon>Bacteria</taxon>
        <taxon>Bacillati</taxon>
        <taxon>Bacillota</taxon>
        <taxon>Clostridia</taxon>
        <taxon>Peptostreptococcales</taxon>
        <taxon>Natronincolaceae</taxon>
        <taxon>Alkaliphilus</taxon>
    </lineage>
</organism>
<evidence type="ECO:0000313" key="2">
    <source>
        <dbReference type="EMBL" id="SCZ10736.1"/>
    </source>
</evidence>
<dbReference type="AlphaFoldDB" id="A0A1G5LD64"/>
<dbReference type="Gene3D" id="3.20.20.80">
    <property type="entry name" value="Glycosidases"/>
    <property type="match status" value="1"/>
</dbReference>